<feature type="binding site" evidence="5">
    <location>
        <position position="187"/>
    </location>
    <ligand>
        <name>adenosylcob(III)alamin</name>
        <dbReference type="ChEBI" id="CHEBI:18408"/>
    </ligand>
</feature>
<name>A0A5A9W5D0_9GAMM</name>
<evidence type="ECO:0000256" key="2">
    <source>
        <dbReference type="ARBA" id="ARBA00023239"/>
    </source>
</evidence>
<dbReference type="Gene3D" id="1.10.30.40">
    <property type="entry name" value="Ethanolamine ammonia-lyase light chain (EutC), N-terminal domain"/>
    <property type="match status" value="1"/>
</dbReference>
<evidence type="ECO:0000256" key="3">
    <source>
        <dbReference type="ARBA" id="ARBA00023285"/>
    </source>
</evidence>
<dbReference type="GO" id="GO:0031471">
    <property type="term" value="C:ethanolamine degradation polyhedral organelle"/>
    <property type="evidence" value="ECO:0007669"/>
    <property type="project" value="UniProtKB-UniRule"/>
</dbReference>
<dbReference type="GO" id="GO:0031419">
    <property type="term" value="F:cobalamin binding"/>
    <property type="evidence" value="ECO:0007669"/>
    <property type="project" value="UniProtKB-UniRule"/>
</dbReference>
<dbReference type="UniPathway" id="UPA00560"/>
<comment type="pathway">
    <text evidence="5">Amine and polyamine degradation; ethanolamine degradation.</text>
</comment>
<dbReference type="InterPro" id="IPR009246">
    <property type="entry name" value="EutC"/>
</dbReference>
<evidence type="ECO:0000256" key="1">
    <source>
        <dbReference type="ARBA" id="ARBA00022628"/>
    </source>
</evidence>
<protein>
    <recommendedName>
        <fullName evidence="5">Ethanolamine ammonia-lyase small subunit</fullName>
        <shortName evidence="5">EAL small subunit</shortName>
        <ecNumber evidence="5">4.3.1.7</ecNumber>
    </recommendedName>
</protein>
<dbReference type="NCBIfam" id="NF003971">
    <property type="entry name" value="PRK05465.1"/>
    <property type="match status" value="1"/>
</dbReference>
<dbReference type="Pfam" id="PF05985">
    <property type="entry name" value="EutC"/>
    <property type="match status" value="1"/>
</dbReference>
<dbReference type="EMBL" id="SMRS01000005">
    <property type="protein sequence ID" value="KAA0874781.1"/>
    <property type="molecule type" value="Genomic_DNA"/>
</dbReference>
<feature type="binding site" evidence="5">
    <location>
        <position position="166"/>
    </location>
    <ligand>
        <name>adenosylcob(III)alamin</name>
        <dbReference type="ChEBI" id="CHEBI:18408"/>
    </ligand>
</feature>
<dbReference type="PIRSF" id="PIRSF018982">
    <property type="entry name" value="EutC"/>
    <property type="match status" value="1"/>
</dbReference>
<dbReference type="OrthoDB" id="114248at2"/>
<dbReference type="RefSeq" id="WP_149390961.1">
    <property type="nucleotide sequence ID" value="NZ_SMRS01000005.1"/>
</dbReference>
<dbReference type="AlphaFoldDB" id="A0A5A9W5D0"/>
<dbReference type="GO" id="GO:0009350">
    <property type="term" value="C:ethanolamine ammonia-lyase complex"/>
    <property type="evidence" value="ECO:0007669"/>
    <property type="project" value="UniProtKB-UniRule"/>
</dbReference>
<comment type="function">
    <text evidence="5">Catalyzes the deamination of various vicinal amino-alcohols to oxo compounds. Allows this organism to utilize ethanolamine as the sole source of nitrogen and carbon in the presence of external vitamin B12.</text>
</comment>
<dbReference type="GO" id="GO:0006520">
    <property type="term" value="P:amino acid metabolic process"/>
    <property type="evidence" value="ECO:0007669"/>
    <property type="project" value="InterPro"/>
</dbReference>
<accession>A0A5A9W5D0</accession>
<sequence>MSDFNQALVTPNIWASLRRHTPARIGLGRSGVSLPTQALLEFQSAHAQARDAVKLPLDIQQLQQDLAEQGVPSLRLHSQAKDRSLYLQRPDLGRRLDADSAAKLKRLATLPGLQHNRRQVVVVIADGLSSTAVQQQAVPMLLAIQSALQALSITISSVCVVEQARVALGDEVGELLASQAVILLVGERPGLSSPDSLGIYYTYAPRVGLTDAARNCISNIRPGGQSVEEAATRLIWLVKESFTRKLSGVALKDQSGGSDALEVAQGRSFLLE</sequence>
<evidence type="ECO:0000313" key="6">
    <source>
        <dbReference type="EMBL" id="KAA0874781.1"/>
    </source>
</evidence>
<evidence type="ECO:0000256" key="5">
    <source>
        <dbReference type="HAMAP-Rule" id="MF_00601"/>
    </source>
</evidence>
<comment type="similarity">
    <text evidence="5">Belongs to the EutC family.</text>
</comment>
<dbReference type="GO" id="GO:0046336">
    <property type="term" value="P:ethanolamine catabolic process"/>
    <property type="evidence" value="ECO:0007669"/>
    <property type="project" value="UniProtKB-UniRule"/>
</dbReference>
<dbReference type="Proteomes" id="UP000325302">
    <property type="component" value="Unassembled WGS sequence"/>
</dbReference>
<keyword evidence="1 5" id="KW-0846">Cobalamin</keyword>
<comment type="cofactor">
    <cofactor evidence="5">
        <name>adenosylcob(III)alamin</name>
        <dbReference type="ChEBI" id="CHEBI:18408"/>
    </cofactor>
    <text evidence="5">Binds between the large and small subunits.</text>
</comment>
<dbReference type="Gene3D" id="3.40.50.11240">
    <property type="entry name" value="Ethanolamine ammonia-lyase light chain (EutC)"/>
    <property type="match status" value="1"/>
</dbReference>
<dbReference type="PANTHER" id="PTHR39330:SF1">
    <property type="entry name" value="ETHANOLAMINE AMMONIA-LYASE SMALL SUBUNIT"/>
    <property type="match status" value="1"/>
</dbReference>
<dbReference type="HAMAP" id="MF_00601">
    <property type="entry name" value="EutC"/>
    <property type="match status" value="1"/>
</dbReference>
<dbReference type="InterPro" id="IPR042255">
    <property type="entry name" value="EutC_N"/>
</dbReference>
<keyword evidence="2 5" id="KW-0456">Lyase</keyword>
<comment type="subunit">
    <text evidence="5">The basic unit is a heterodimer which dimerizes to form tetramers. The heterotetramers trimerize; 6 large subunits form a core ring with 6 small subunits projecting outwards.</text>
</comment>
<evidence type="ECO:0000313" key="7">
    <source>
        <dbReference type="Proteomes" id="UP000325302"/>
    </source>
</evidence>
<comment type="caution">
    <text evidence="6">The sequence shown here is derived from an EMBL/GenBank/DDBJ whole genome shotgun (WGS) entry which is preliminary data.</text>
</comment>
<keyword evidence="3 5" id="KW-0170">Cobalt</keyword>
<reference evidence="6 7" key="1">
    <citation type="submission" date="2019-03" db="EMBL/GenBank/DDBJ databases">
        <title>Nitrincola sp. nov. isolated from an Indian soda lake.</title>
        <authorList>
            <person name="Joshi A."/>
            <person name="Thite S.V."/>
            <person name="Joseph N."/>
            <person name="Dhotre D."/>
            <person name="Moorthy M."/>
            <person name="Shouche Y.S."/>
        </authorList>
    </citation>
    <scope>NUCLEOTIDE SEQUENCE [LARGE SCALE GENOMIC DNA]</scope>
    <source>
        <strain evidence="6 7">MEB193</strain>
    </source>
</reference>
<organism evidence="6 7">
    <name type="scientific">Nitrincola tapanii</name>
    <dbReference type="NCBI Taxonomy" id="1708751"/>
    <lineage>
        <taxon>Bacteria</taxon>
        <taxon>Pseudomonadati</taxon>
        <taxon>Pseudomonadota</taxon>
        <taxon>Gammaproteobacteria</taxon>
        <taxon>Oceanospirillales</taxon>
        <taxon>Oceanospirillaceae</taxon>
        <taxon>Nitrincola</taxon>
    </lineage>
</organism>
<comment type="catalytic activity">
    <reaction evidence="5">
        <text>ethanolamine = acetaldehyde + NH4(+)</text>
        <dbReference type="Rhea" id="RHEA:15313"/>
        <dbReference type="ChEBI" id="CHEBI:15343"/>
        <dbReference type="ChEBI" id="CHEBI:28938"/>
        <dbReference type="ChEBI" id="CHEBI:57603"/>
        <dbReference type="EC" id="4.3.1.7"/>
    </reaction>
</comment>
<gene>
    <name evidence="5" type="primary">eutC</name>
    <name evidence="6" type="ORF">E1H14_08185</name>
</gene>
<dbReference type="EC" id="4.3.1.7" evidence="5"/>
<dbReference type="PANTHER" id="PTHR39330">
    <property type="entry name" value="ETHANOLAMINE AMMONIA-LYASE LIGHT CHAIN"/>
    <property type="match status" value="1"/>
</dbReference>
<comment type="subcellular location">
    <subcellularLocation>
        <location evidence="5">Bacterial microcompartment</location>
    </subcellularLocation>
</comment>
<dbReference type="GO" id="GO:0008851">
    <property type="term" value="F:ethanolamine ammonia-lyase activity"/>
    <property type="evidence" value="ECO:0007669"/>
    <property type="project" value="UniProtKB-UniRule"/>
</dbReference>
<proteinExistence type="inferred from homology"/>
<evidence type="ECO:0000256" key="4">
    <source>
        <dbReference type="ARBA" id="ARBA00024446"/>
    </source>
</evidence>
<feature type="binding site" evidence="5">
    <location>
        <position position="216"/>
    </location>
    <ligand>
        <name>adenosylcob(III)alamin</name>
        <dbReference type="ChEBI" id="CHEBI:18408"/>
    </ligand>
</feature>
<keyword evidence="4 5" id="KW-1283">Bacterial microcompartment</keyword>
<dbReference type="InterPro" id="IPR042251">
    <property type="entry name" value="EutC_C"/>
</dbReference>
<keyword evidence="7" id="KW-1185">Reference proteome</keyword>